<gene>
    <name evidence="10" type="ORF">CIPAW_13G150000</name>
    <name evidence="11" type="ORF">I3842_13G150300</name>
</gene>
<evidence type="ECO:0000256" key="2">
    <source>
        <dbReference type="ARBA" id="ARBA00022737"/>
    </source>
</evidence>
<feature type="domain" description="NB-ARC" evidence="6">
    <location>
        <begin position="146"/>
        <end position="305"/>
    </location>
</feature>
<evidence type="ECO:0000313" key="12">
    <source>
        <dbReference type="Proteomes" id="UP000811609"/>
    </source>
</evidence>
<evidence type="ECO:0000259" key="6">
    <source>
        <dbReference type="Pfam" id="PF00931"/>
    </source>
</evidence>
<evidence type="ECO:0000313" key="10">
    <source>
        <dbReference type="EMBL" id="KAG6632309.1"/>
    </source>
</evidence>
<evidence type="ECO:0000256" key="1">
    <source>
        <dbReference type="ARBA" id="ARBA00022614"/>
    </source>
</evidence>
<dbReference type="InterPro" id="IPR058922">
    <property type="entry name" value="WHD_DRP"/>
</dbReference>
<keyword evidence="5" id="KW-0067">ATP-binding</keyword>
<dbReference type="CDD" id="cd14798">
    <property type="entry name" value="RX-CC_like"/>
    <property type="match status" value="1"/>
</dbReference>
<protein>
    <recommendedName>
        <fullName evidence="13">Disease resistance protein RGA3</fullName>
    </recommendedName>
</protein>
<dbReference type="InterPro" id="IPR056789">
    <property type="entry name" value="LRR_R13L1-DRL21"/>
</dbReference>
<dbReference type="EMBL" id="CM031821">
    <property type="protein sequence ID" value="KAG6632309.1"/>
    <property type="molecule type" value="Genomic_DNA"/>
</dbReference>
<dbReference type="GO" id="GO:0005524">
    <property type="term" value="F:ATP binding"/>
    <property type="evidence" value="ECO:0007669"/>
    <property type="project" value="UniProtKB-KW"/>
</dbReference>
<evidence type="ECO:0000256" key="4">
    <source>
        <dbReference type="ARBA" id="ARBA00022821"/>
    </source>
</evidence>
<evidence type="ECO:0008006" key="13">
    <source>
        <dbReference type="Google" id="ProtNLM"/>
    </source>
</evidence>
<keyword evidence="3" id="KW-0547">Nucleotide-binding</keyword>
<dbReference type="Pfam" id="PF23559">
    <property type="entry name" value="WHD_DRP"/>
    <property type="match status" value="1"/>
</dbReference>
<dbReference type="EMBL" id="CM031837">
    <property type="protein sequence ID" value="KAG6682585.1"/>
    <property type="molecule type" value="Genomic_DNA"/>
</dbReference>
<keyword evidence="1" id="KW-0433">Leucine-rich repeat</keyword>
<dbReference type="InterPro" id="IPR002182">
    <property type="entry name" value="NB-ARC"/>
</dbReference>
<sequence length="1015" mass="116158">MADAISLVARPILSEIIRTVSSLISGEYSLIHGVKEDLEKVSSHLKSIKAVLEDAEKKQLNQQHLKDWLEKLQEVVFDAEDVLDTFATDTKVHKRFQTPLKRFHLNSQVDVGKLETPNHTVFHVVQSDVVGREADKENIINMMLSNEYDREGDVSVIPIIGMGGLGKMTLAQFVFNDEKIAQHFESRMWICVIVDFNPTRILKEMIQFHSKVKLDESSESHLHSRLLEFLKGQLFLLILHDVWLEDYNRWDQSLLGLLRNGAKGSIVLVTSRITKVVIGTLPPYNLSYLSEDDCWSLFSRIVCRNGSLPENLERIGITIIGKCKGLPLAVKAMAGILINHTDDVNKWKQIQNNEIWEIEEQESGFERFKIMAILKLSYDHLPYYLKHCFAYCSIFPKAYVFNKKELVKNWIAQAIIESRGRDTLEETGIAHFHELITRSFFQLSNIDDNDIYSMHDLMHDLALSISSPTCCQPMLQIVKNAQKLRSLLFPSVGLKSFSNQVLDNLFRTLKYLRSLDLSSSVILFSDSICNLYNLQTLKLQGCLWLSGLPKNLGTLVNLRHLDLEDMFWFKYSSKLPPRMGNLINLHNLHAFGVGNKNKYRIEELKNMEHLSKTLHISNMENAINAREAKLNKKKNLDKLTFEWSDRVPNERGKGSSTPNTQDEVAERSVLEDLQPHVDLKELQVFRYGGNEFPTWMSEGRLQNLVKVTLDELYIKRMLELEKWPEVDCHSLRCLKFTKCPKLRELPRIFPYLNVMKIKGCNSLRSLPVALSLMFLILADNLMLEDWQEIILMMQSVGNDDQGQCDHHHSFSNLLELKIFFPQQLEIINCELLTNLPPSPCCARLQHLALNACHDGALVRAIPDTNSLYSLVISSVSNLTLISKCPHLPGLTALYISDIKDLLPTILKCLIIGSCTLLQSLGPKEILKNLCSLKDLYIEDCHRLQSLPEDGLPESLSLLKIQSCPLLVKRLQKKDGVSLDWSKIAYILDLQIDCPEVPTTPILPRKKPIWFHHFVL</sequence>
<feature type="domain" description="Disease resistance N-terminal" evidence="7">
    <location>
        <begin position="13"/>
        <end position="103"/>
    </location>
</feature>
<accession>A0A8T1NL34</accession>
<dbReference type="Pfam" id="PF18052">
    <property type="entry name" value="Rx_N"/>
    <property type="match status" value="1"/>
</dbReference>
<keyword evidence="12" id="KW-1185">Reference proteome</keyword>
<dbReference type="Proteomes" id="UP000811609">
    <property type="component" value="Chromosome 13"/>
</dbReference>
<evidence type="ECO:0000313" key="11">
    <source>
        <dbReference type="EMBL" id="KAG6682585.1"/>
    </source>
</evidence>
<evidence type="ECO:0000259" key="8">
    <source>
        <dbReference type="Pfam" id="PF23559"/>
    </source>
</evidence>
<feature type="domain" description="R13L1/DRL21-like LRR repeat region" evidence="9">
    <location>
        <begin position="601"/>
        <end position="737"/>
    </location>
</feature>
<dbReference type="Proteomes" id="UP000811246">
    <property type="component" value="Chromosome 13"/>
</dbReference>
<dbReference type="FunFam" id="1.10.10.10:FF:000322">
    <property type="entry name" value="Probable disease resistance protein At1g63360"/>
    <property type="match status" value="1"/>
</dbReference>
<keyword evidence="2" id="KW-0677">Repeat</keyword>
<dbReference type="GO" id="GO:0043531">
    <property type="term" value="F:ADP binding"/>
    <property type="evidence" value="ECO:0007669"/>
    <property type="project" value="InterPro"/>
</dbReference>
<dbReference type="Pfam" id="PF25019">
    <property type="entry name" value="LRR_R13L1-DRL21"/>
    <property type="match status" value="1"/>
</dbReference>
<dbReference type="PANTHER" id="PTHR36766:SF70">
    <property type="entry name" value="DISEASE RESISTANCE PROTEIN RGA4"/>
    <property type="match status" value="1"/>
</dbReference>
<evidence type="ECO:0000256" key="3">
    <source>
        <dbReference type="ARBA" id="ARBA00022741"/>
    </source>
</evidence>
<dbReference type="AlphaFoldDB" id="A0A8T1NL34"/>
<feature type="domain" description="Disease resistance protein winged helix" evidence="8">
    <location>
        <begin position="394"/>
        <end position="462"/>
    </location>
</feature>
<evidence type="ECO:0000256" key="5">
    <source>
        <dbReference type="ARBA" id="ARBA00022840"/>
    </source>
</evidence>
<dbReference type="GO" id="GO:0006952">
    <property type="term" value="P:defense response"/>
    <property type="evidence" value="ECO:0007669"/>
    <property type="project" value="UniProtKB-KW"/>
</dbReference>
<dbReference type="Pfam" id="PF00931">
    <property type="entry name" value="NB-ARC"/>
    <property type="match status" value="1"/>
</dbReference>
<dbReference type="PANTHER" id="PTHR36766">
    <property type="entry name" value="PLANT BROAD-SPECTRUM MILDEW RESISTANCE PROTEIN RPW8"/>
    <property type="match status" value="1"/>
</dbReference>
<reference evidence="11" key="2">
    <citation type="submission" date="2021-01" db="EMBL/GenBank/DDBJ databases">
        <authorList>
            <person name="Lovell J.T."/>
            <person name="Bentley N."/>
            <person name="Bhattarai G."/>
            <person name="Jenkins J.W."/>
            <person name="Sreedasyam A."/>
            <person name="Alarcon Y."/>
            <person name="Bock C."/>
            <person name="Boston L."/>
            <person name="Carlson J."/>
            <person name="Cervantes K."/>
            <person name="Clermont K."/>
            <person name="Krom N."/>
            <person name="Kubenka K."/>
            <person name="Mamidi S."/>
            <person name="Mattison C."/>
            <person name="Monteros M."/>
            <person name="Pisani C."/>
            <person name="Plott C."/>
            <person name="Rajasekar S."/>
            <person name="Rhein H.S."/>
            <person name="Rohla C."/>
            <person name="Song M."/>
            <person name="Hilaire R.S."/>
            <person name="Shu S."/>
            <person name="Wells L."/>
            <person name="Wang X."/>
            <person name="Webber J."/>
            <person name="Heerema R.J."/>
            <person name="Klein P."/>
            <person name="Conner P."/>
            <person name="Grauke L."/>
            <person name="Grimwood J."/>
            <person name="Schmutz J."/>
            <person name="Randall J.J."/>
        </authorList>
    </citation>
    <scope>NUCLEOTIDE SEQUENCE</scope>
    <source>
        <tissue evidence="11">Leaf</tissue>
    </source>
</reference>
<dbReference type="InterPro" id="IPR038005">
    <property type="entry name" value="RX-like_CC"/>
</dbReference>
<evidence type="ECO:0000259" key="7">
    <source>
        <dbReference type="Pfam" id="PF18052"/>
    </source>
</evidence>
<name>A0A8T1NL34_CARIL</name>
<comment type="caution">
    <text evidence="10">The sequence shown here is derived from an EMBL/GenBank/DDBJ whole genome shotgun (WGS) entry which is preliminary data.</text>
</comment>
<evidence type="ECO:0000259" key="9">
    <source>
        <dbReference type="Pfam" id="PF25019"/>
    </source>
</evidence>
<keyword evidence="4" id="KW-0611">Plant defense</keyword>
<dbReference type="InterPro" id="IPR041118">
    <property type="entry name" value="Rx_N"/>
</dbReference>
<reference evidence="10" key="1">
    <citation type="submission" date="2020-12" db="EMBL/GenBank/DDBJ databases">
        <title>WGS assembly of Carya illinoinensis cv. Pawnee.</title>
        <authorList>
            <person name="Platts A."/>
            <person name="Shu S."/>
            <person name="Wright S."/>
            <person name="Barry K."/>
            <person name="Edger P."/>
            <person name="Pires J.C."/>
            <person name="Schmutz J."/>
        </authorList>
    </citation>
    <scope>NUCLEOTIDE SEQUENCE</scope>
    <source>
        <tissue evidence="10">Leaf</tissue>
    </source>
</reference>
<organism evidence="10 12">
    <name type="scientific">Carya illinoinensis</name>
    <name type="common">Pecan</name>
    <dbReference type="NCBI Taxonomy" id="32201"/>
    <lineage>
        <taxon>Eukaryota</taxon>
        <taxon>Viridiplantae</taxon>
        <taxon>Streptophyta</taxon>
        <taxon>Embryophyta</taxon>
        <taxon>Tracheophyta</taxon>
        <taxon>Spermatophyta</taxon>
        <taxon>Magnoliopsida</taxon>
        <taxon>eudicotyledons</taxon>
        <taxon>Gunneridae</taxon>
        <taxon>Pentapetalae</taxon>
        <taxon>rosids</taxon>
        <taxon>fabids</taxon>
        <taxon>Fagales</taxon>
        <taxon>Juglandaceae</taxon>
        <taxon>Carya</taxon>
    </lineage>
</organism>
<proteinExistence type="predicted"/>